<evidence type="ECO:0000256" key="11">
    <source>
        <dbReference type="RuleBase" id="RU366052"/>
    </source>
</evidence>
<dbReference type="GO" id="GO:0030126">
    <property type="term" value="C:COPI vesicle coat"/>
    <property type="evidence" value="ECO:0007669"/>
    <property type="project" value="UniProtKB-UniRule"/>
</dbReference>
<keyword evidence="3 10" id="KW-0813">Transport</keyword>
<dbReference type="GO" id="GO:0006890">
    <property type="term" value="P:retrograde vesicle-mediated transport, Golgi to endoplasmic reticulum"/>
    <property type="evidence" value="ECO:0007669"/>
    <property type="project" value="UniProtKB-UniRule"/>
</dbReference>
<comment type="function">
    <text evidence="10">The coatomer is a cytosolic protein complex that binds to dilysine motifs and reversibly associates with Golgi non-clathrin-coated vesicles, which further mediate biosynthetic protein transport from the ER, via the Golgi up to the trans Golgi network. Coatomer complex is required for budding from Golgi membranes, and is essential for the retrograde Golgi-to-ER transport of dilysine-tagged proteins.</text>
</comment>
<comment type="similarity">
    <text evidence="1 10">Belongs to the adaptor complexes medium subunit family. Delta-COP subfamily.</text>
</comment>
<dbReference type="CDD" id="cd09254">
    <property type="entry name" value="AP_delta-COPI_MHD"/>
    <property type="match status" value="1"/>
</dbReference>
<reference evidence="16" key="1">
    <citation type="submission" date="2014-09" db="EMBL/GenBank/DDBJ databases">
        <authorList>
            <person name="Sharma Rahul"/>
            <person name="Thines Marco"/>
        </authorList>
    </citation>
    <scope>NUCLEOTIDE SEQUENCE [LARGE SCALE GENOMIC DNA]</scope>
</reference>
<sequence>MVVLAASITTRGGKPVLSRQFCEMPRSRVEALLASFPKLISAGAQHTSVETDAVRYVYQPLEDLYMILITTKSSNILQDIDSLHLFARTVADICRGHDERDILRNSFELLGAFDEIVSLGYRENASLAQIRSIMEMESHEEKIQEIIERNKEMEAKEELKRRAKQLELQRREATRRGGSGGFGGNIGGYQGVSGRFDAAPVQTAPIVRDTGATPSVPSAKPFKSKGMQLGKKKPDLLGAIGVDASEAGRDVESAQPLLPAAASAAAAPTRAVAAASDPLDLLPPVVQESVHLVVKERVSMEATRDGSLSSLELKGDLELRITDPSLAKLRLQIAPASPSALLAEEGLSYKTHPHVDKKAWSDSRIIALRDVSKPFPVRQNLGVLRWRATTKDETAVPLSINCWPSPAGDGSGACDVTIEYELEATQLALSHVVLSVPLPDGVQPSSIEAAEGAHEVVDDGTQTVLQWRLDEVSSDVATSGQLEFSVTEGAEDVGIFFPVRVDFVSQKTMAEVQVDSIVSAESGIEVAFSSQTVLSAENYLVV</sequence>
<dbReference type="PROSITE" id="PS51072">
    <property type="entry name" value="MHD"/>
    <property type="match status" value="1"/>
</dbReference>
<evidence type="ECO:0000259" key="14">
    <source>
        <dbReference type="PROSITE" id="PS51072"/>
    </source>
</evidence>
<dbReference type="Gene3D" id="3.30.450.60">
    <property type="match status" value="1"/>
</dbReference>
<evidence type="ECO:0000256" key="8">
    <source>
        <dbReference type="ARBA" id="ARBA00023136"/>
    </source>
</evidence>
<keyword evidence="6 10" id="KW-0653">Protein transport</keyword>
<dbReference type="Pfam" id="PF01217">
    <property type="entry name" value="Clat_adaptor_s"/>
    <property type="match status" value="1"/>
</dbReference>
<dbReference type="GO" id="GO:0051645">
    <property type="term" value="P:Golgi localization"/>
    <property type="evidence" value="ECO:0007669"/>
    <property type="project" value="TreeGrafter"/>
</dbReference>
<dbReference type="GO" id="GO:0006888">
    <property type="term" value="P:endoplasmic reticulum to Golgi vesicle-mediated transport"/>
    <property type="evidence" value="ECO:0007669"/>
    <property type="project" value="TreeGrafter"/>
</dbReference>
<keyword evidence="5 10" id="KW-0931">ER-Golgi transport</keyword>
<organism evidence="15 16">
    <name type="scientific">Ceraceosorus bombacis</name>
    <dbReference type="NCBI Taxonomy" id="401625"/>
    <lineage>
        <taxon>Eukaryota</taxon>
        <taxon>Fungi</taxon>
        <taxon>Dikarya</taxon>
        <taxon>Basidiomycota</taxon>
        <taxon>Ustilaginomycotina</taxon>
        <taxon>Exobasidiomycetes</taxon>
        <taxon>Ceraceosorales</taxon>
        <taxon>Ceraceosoraceae</taxon>
        <taxon>Ceraceosorus</taxon>
    </lineage>
</organism>
<feature type="region of interest" description="Disordered" evidence="13">
    <location>
        <begin position="208"/>
        <end position="228"/>
    </location>
</feature>
<evidence type="ECO:0000256" key="10">
    <source>
        <dbReference type="RuleBase" id="RU364018"/>
    </source>
</evidence>
<dbReference type="InterPro" id="IPR011012">
    <property type="entry name" value="Longin-like_dom_sf"/>
</dbReference>
<proteinExistence type="inferred from homology"/>
<dbReference type="SUPFAM" id="SSF64356">
    <property type="entry name" value="SNARE-like"/>
    <property type="match status" value="1"/>
</dbReference>
<dbReference type="CDD" id="cd14830">
    <property type="entry name" value="Delta_COP_N"/>
    <property type="match status" value="1"/>
</dbReference>
<dbReference type="OrthoDB" id="10266042at2759"/>
<protein>
    <recommendedName>
        <fullName evidence="10">Coatomer subunit delta</fullName>
    </recommendedName>
</protein>
<accession>A0A0P1BA89</accession>
<keyword evidence="8 10" id="KW-0472">Membrane</keyword>
<dbReference type="InterPro" id="IPR027059">
    <property type="entry name" value="Coatomer_dsu"/>
</dbReference>
<dbReference type="FunFam" id="3.30.450.60:FF:000003">
    <property type="entry name" value="Coatomer subunit delta"/>
    <property type="match status" value="1"/>
</dbReference>
<dbReference type="GO" id="GO:0000139">
    <property type="term" value="C:Golgi membrane"/>
    <property type="evidence" value="ECO:0007669"/>
    <property type="project" value="UniProtKB-SubCell"/>
</dbReference>
<evidence type="ECO:0000313" key="16">
    <source>
        <dbReference type="Proteomes" id="UP000054845"/>
    </source>
</evidence>
<keyword evidence="12" id="KW-0175">Coiled coil</keyword>
<dbReference type="SUPFAM" id="SSF49447">
    <property type="entry name" value="Second domain of Mu2 adaptin subunit (ap50) of ap2 adaptor"/>
    <property type="match status" value="1"/>
</dbReference>
<dbReference type="PANTHER" id="PTHR10121">
    <property type="entry name" value="COATOMER SUBUNIT DELTA"/>
    <property type="match status" value="1"/>
</dbReference>
<comment type="subcellular location">
    <subcellularLocation>
        <location evidence="10 11">Cytoplasm</location>
    </subcellularLocation>
    <subcellularLocation>
        <location evidence="10 11">Cytoplasmic vesicle</location>
        <location evidence="10 11">COPI-coated vesicle membrane</location>
        <topology evidence="10 11">Peripheral membrane protein</topology>
        <orientation evidence="10 11">Cytoplasmic side</orientation>
    </subcellularLocation>
    <subcellularLocation>
        <location evidence="10 11">Golgi apparatus membrane</location>
        <topology evidence="10 11">Peripheral membrane protein</topology>
        <orientation evidence="10 11">Cytoplasmic side</orientation>
    </subcellularLocation>
</comment>
<evidence type="ECO:0000256" key="2">
    <source>
        <dbReference type="ARBA" id="ARBA00011775"/>
    </source>
</evidence>
<dbReference type="InterPro" id="IPR022775">
    <property type="entry name" value="AP_mu_sigma_su"/>
</dbReference>
<evidence type="ECO:0000313" key="15">
    <source>
        <dbReference type="EMBL" id="CEH12927.1"/>
    </source>
</evidence>
<evidence type="ECO:0000256" key="7">
    <source>
        <dbReference type="ARBA" id="ARBA00023034"/>
    </source>
</evidence>
<keyword evidence="9 10" id="KW-0968">Cytoplasmic vesicle</keyword>
<name>A0A0P1BA89_9BASI</name>
<dbReference type="InterPro" id="IPR028565">
    <property type="entry name" value="MHD"/>
</dbReference>
<dbReference type="EMBL" id="CCYA01000192">
    <property type="protein sequence ID" value="CEH12927.1"/>
    <property type="molecule type" value="Genomic_DNA"/>
</dbReference>
<evidence type="ECO:0000256" key="12">
    <source>
        <dbReference type="SAM" id="Coils"/>
    </source>
</evidence>
<evidence type="ECO:0000256" key="13">
    <source>
        <dbReference type="SAM" id="MobiDB-lite"/>
    </source>
</evidence>
<dbReference type="InterPro" id="IPR036168">
    <property type="entry name" value="AP2_Mu_C_sf"/>
</dbReference>
<keyword evidence="4 10" id="KW-0963">Cytoplasm</keyword>
<evidence type="ECO:0000256" key="4">
    <source>
        <dbReference type="ARBA" id="ARBA00022490"/>
    </source>
</evidence>
<dbReference type="Proteomes" id="UP000054845">
    <property type="component" value="Unassembled WGS sequence"/>
</dbReference>
<keyword evidence="7 10" id="KW-0333">Golgi apparatus</keyword>
<evidence type="ECO:0000256" key="6">
    <source>
        <dbReference type="ARBA" id="ARBA00022927"/>
    </source>
</evidence>
<dbReference type="STRING" id="401625.A0A0P1BA89"/>
<dbReference type="Gene3D" id="2.60.40.1170">
    <property type="entry name" value="Mu homology domain, subdomain B"/>
    <property type="match status" value="2"/>
</dbReference>
<feature type="domain" description="MHD" evidence="14">
    <location>
        <begin position="287"/>
        <end position="542"/>
    </location>
</feature>
<dbReference type="Pfam" id="PF00928">
    <property type="entry name" value="Adap_comp_sub"/>
    <property type="match status" value="1"/>
</dbReference>
<evidence type="ECO:0000256" key="3">
    <source>
        <dbReference type="ARBA" id="ARBA00022448"/>
    </source>
</evidence>
<dbReference type="GO" id="GO:0015031">
    <property type="term" value="P:protein transport"/>
    <property type="evidence" value="ECO:0007669"/>
    <property type="project" value="UniProtKB-KW"/>
</dbReference>
<keyword evidence="16" id="KW-1185">Reference proteome</keyword>
<evidence type="ECO:0000256" key="5">
    <source>
        <dbReference type="ARBA" id="ARBA00022892"/>
    </source>
</evidence>
<feature type="coiled-coil region" evidence="12">
    <location>
        <begin position="136"/>
        <end position="176"/>
    </location>
</feature>
<evidence type="ECO:0000256" key="1">
    <source>
        <dbReference type="ARBA" id="ARBA00010516"/>
    </source>
</evidence>
<dbReference type="PANTHER" id="PTHR10121:SF0">
    <property type="entry name" value="COATOMER SUBUNIT DELTA"/>
    <property type="match status" value="1"/>
</dbReference>
<comment type="subunit">
    <text evidence="2 10">Oligomeric complex that consists of at least the alpha, beta, beta', gamma, delta, epsilon and zeta subunits.</text>
</comment>
<dbReference type="AlphaFoldDB" id="A0A0P1BA89"/>
<evidence type="ECO:0000256" key="9">
    <source>
        <dbReference type="ARBA" id="ARBA00023329"/>
    </source>
</evidence>